<dbReference type="Gene3D" id="3.40.50.410">
    <property type="entry name" value="von Willebrand factor, type A domain"/>
    <property type="match status" value="1"/>
</dbReference>
<evidence type="ECO:0000313" key="1">
    <source>
        <dbReference type="EMBL" id="KAH8096657.1"/>
    </source>
</evidence>
<name>A0A8K0UKZ6_9AGAR</name>
<dbReference type="EMBL" id="JAEVFJ010000023">
    <property type="protein sequence ID" value="KAH8096657.1"/>
    <property type="molecule type" value="Genomic_DNA"/>
</dbReference>
<evidence type="ECO:0000313" key="2">
    <source>
        <dbReference type="Proteomes" id="UP000813824"/>
    </source>
</evidence>
<dbReference type="PANTHER" id="PTHR34706">
    <property type="entry name" value="SLR1338 PROTEIN"/>
    <property type="match status" value="1"/>
</dbReference>
<dbReference type="AlphaFoldDB" id="A0A8K0UKZ6"/>
<gene>
    <name evidence="1" type="ORF">BXZ70DRAFT_895928</name>
</gene>
<organism evidence="1 2">
    <name type="scientific">Cristinia sonorae</name>
    <dbReference type="NCBI Taxonomy" id="1940300"/>
    <lineage>
        <taxon>Eukaryota</taxon>
        <taxon>Fungi</taxon>
        <taxon>Dikarya</taxon>
        <taxon>Basidiomycota</taxon>
        <taxon>Agaricomycotina</taxon>
        <taxon>Agaricomycetes</taxon>
        <taxon>Agaricomycetidae</taxon>
        <taxon>Agaricales</taxon>
        <taxon>Pleurotineae</taxon>
        <taxon>Stephanosporaceae</taxon>
        <taxon>Cristinia</taxon>
    </lineage>
</organism>
<protein>
    <recommendedName>
        <fullName evidence="3">VWFA domain-containing protein</fullName>
    </recommendedName>
</protein>
<dbReference type="OrthoDB" id="2142040at2759"/>
<accession>A0A8K0UKZ6</accession>
<dbReference type="SUPFAM" id="SSF53300">
    <property type="entry name" value="vWA-like"/>
    <property type="match status" value="1"/>
</dbReference>
<sequence>MEVEQLREDALMRLAKYETVFLLDDSWSMTEGDPSRWEQTVKACTSLAANVSRYSPDGFEIRTLNCGRSGRCKARYLSGILMMHSPVSPSGSTPLGERLTEILEAYDQKLYATMDFTMKRILRSPLPKPLNCIVITDGKPDNQRLVEDLIIETATRLKDTRAPLTQIGIQFVQIGDDKNASEWLEKLDDKIKVSSSASKGVWTRYELQNQVWDIVDTCRYKSSSKKVDFEKILLGAINRRIDKLQKT</sequence>
<dbReference type="InterPro" id="IPR036465">
    <property type="entry name" value="vWFA_dom_sf"/>
</dbReference>
<proteinExistence type="predicted"/>
<evidence type="ECO:0008006" key="3">
    <source>
        <dbReference type="Google" id="ProtNLM"/>
    </source>
</evidence>
<keyword evidence="2" id="KW-1185">Reference proteome</keyword>
<comment type="caution">
    <text evidence="1">The sequence shown here is derived from an EMBL/GenBank/DDBJ whole genome shotgun (WGS) entry which is preliminary data.</text>
</comment>
<dbReference type="Proteomes" id="UP000813824">
    <property type="component" value="Unassembled WGS sequence"/>
</dbReference>
<reference evidence="1" key="1">
    <citation type="journal article" date="2021" name="New Phytol.">
        <title>Evolutionary innovations through gain and loss of genes in the ectomycorrhizal Boletales.</title>
        <authorList>
            <person name="Wu G."/>
            <person name="Miyauchi S."/>
            <person name="Morin E."/>
            <person name="Kuo A."/>
            <person name="Drula E."/>
            <person name="Varga T."/>
            <person name="Kohler A."/>
            <person name="Feng B."/>
            <person name="Cao Y."/>
            <person name="Lipzen A."/>
            <person name="Daum C."/>
            <person name="Hundley H."/>
            <person name="Pangilinan J."/>
            <person name="Johnson J."/>
            <person name="Barry K."/>
            <person name="LaButti K."/>
            <person name="Ng V."/>
            <person name="Ahrendt S."/>
            <person name="Min B."/>
            <person name="Choi I.G."/>
            <person name="Park H."/>
            <person name="Plett J.M."/>
            <person name="Magnuson J."/>
            <person name="Spatafora J.W."/>
            <person name="Nagy L.G."/>
            <person name="Henrissat B."/>
            <person name="Grigoriev I.V."/>
            <person name="Yang Z.L."/>
            <person name="Xu J."/>
            <person name="Martin F.M."/>
        </authorList>
    </citation>
    <scope>NUCLEOTIDE SEQUENCE</scope>
    <source>
        <strain evidence="1">KKN 215</strain>
    </source>
</reference>
<dbReference type="PANTHER" id="PTHR34706:SF1">
    <property type="entry name" value="VWFA DOMAIN-CONTAINING PROTEIN"/>
    <property type="match status" value="1"/>
</dbReference>